<accession>A0ABP6H032</accession>
<protein>
    <submittedName>
        <fullName evidence="11">Ig-like domain-containing protein</fullName>
    </submittedName>
</protein>
<feature type="compositionally biased region" description="Polar residues" evidence="8">
    <location>
        <begin position="388"/>
        <end position="403"/>
    </location>
</feature>
<dbReference type="Proteomes" id="UP001501842">
    <property type="component" value="Unassembled WGS sequence"/>
</dbReference>
<keyword evidence="6 7" id="KW-0961">Cell wall biogenesis/degradation</keyword>
<evidence type="ECO:0000256" key="4">
    <source>
        <dbReference type="ARBA" id="ARBA00022984"/>
    </source>
</evidence>
<dbReference type="Gene3D" id="2.40.440.10">
    <property type="entry name" value="L,D-transpeptidase catalytic domain-like"/>
    <property type="match status" value="1"/>
</dbReference>
<dbReference type="InterPro" id="IPR005490">
    <property type="entry name" value="LD_TPept_cat_dom"/>
</dbReference>
<sequence>MPVYRAVSRAGAAGLLLVPLLAGCSQDEQAPPQAGVVISPAGAAVKPDTPVIVRAKRGTLQDVTVVDGKGTVVEGVMSDDASIWTSRYPLVPGSEYRVRAAALGADGQIQTGGGGFTTTRPRQTVESEVLFPSPREVVGVGMAVKVGFDRDVADANKAGVERALEVRSSKPVEGAWRWFDDRNVIFRTKEYWPAHTKVRVLGHLTGVPIAGGRYGAKDVDLEFSVGDRVESIGDARKHRVVVKRNGRTIRTMPASMGKGGVRKYTTTNGIHLTMEKEYMTVMTSPGIGPGQAGYYRQNVNWTVRISNSGEYLHSAPWSVGSQGHANVSHGCINLSPANGKWFHNISHRGDPVVITGTDRELEPENGWGYWQLNWQEWLKGSRAQGFTTGTLTGSASPTGTRAQVGSPDVSEGRQELRSP</sequence>
<dbReference type="RefSeq" id="WP_344453494.1">
    <property type="nucleotide sequence ID" value="NZ_BAAATZ010000021.1"/>
</dbReference>
<dbReference type="SUPFAM" id="SSF141523">
    <property type="entry name" value="L,D-transpeptidase catalytic domain-like"/>
    <property type="match status" value="1"/>
</dbReference>
<keyword evidence="2" id="KW-0808">Transferase</keyword>
<evidence type="ECO:0000313" key="12">
    <source>
        <dbReference type="Proteomes" id="UP001501842"/>
    </source>
</evidence>
<dbReference type="PANTHER" id="PTHR30582">
    <property type="entry name" value="L,D-TRANSPEPTIDASE"/>
    <property type="match status" value="1"/>
</dbReference>
<dbReference type="EMBL" id="BAAATZ010000021">
    <property type="protein sequence ID" value="GAA2732704.1"/>
    <property type="molecule type" value="Genomic_DNA"/>
</dbReference>
<keyword evidence="5" id="KW-0012">Acyltransferase</keyword>
<dbReference type="CDD" id="cd13432">
    <property type="entry name" value="LDT_IgD_like_2"/>
    <property type="match status" value="1"/>
</dbReference>
<evidence type="ECO:0000256" key="1">
    <source>
        <dbReference type="ARBA" id="ARBA00004752"/>
    </source>
</evidence>
<dbReference type="PANTHER" id="PTHR30582:SF2">
    <property type="entry name" value="L,D-TRANSPEPTIDASE YCIB-RELATED"/>
    <property type="match status" value="1"/>
</dbReference>
<evidence type="ECO:0000256" key="3">
    <source>
        <dbReference type="ARBA" id="ARBA00022960"/>
    </source>
</evidence>
<proteinExistence type="predicted"/>
<comment type="caution">
    <text evidence="11">The sequence shown here is derived from an EMBL/GenBank/DDBJ whole genome shotgun (WGS) entry which is preliminary data.</text>
</comment>
<dbReference type="Gene3D" id="2.60.40.3780">
    <property type="match status" value="1"/>
</dbReference>
<feature type="active site" description="Nucleophile" evidence="7">
    <location>
        <position position="331"/>
    </location>
</feature>
<feature type="signal peptide" evidence="9">
    <location>
        <begin position="1"/>
        <end position="30"/>
    </location>
</feature>
<organism evidence="11 12">
    <name type="scientific">Actinocorallia aurantiaca</name>
    <dbReference type="NCBI Taxonomy" id="46204"/>
    <lineage>
        <taxon>Bacteria</taxon>
        <taxon>Bacillati</taxon>
        <taxon>Actinomycetota</taxon>
        <taxon>Actinomycetes</taxon>
        <taxon>Streptosporangiales</taxon>
        <taxon>Thermomonosporaceae</taxon>
        <taxon>Actinocorallia</taxon>
    </lineage>
</organism>
<reference evidence="12" key="1">
    <citation type="journal article" date="2019" name="Int. J. Syst. Evol. Microbiol.">
        <title>The Global Catalogue of Microorganisms (GCM) 10K type strain sequencing project: providing services to taxonomists for standard genome sequencing and annotation.</title>
        <authorList>
            <consortium name="The Broad Institute Genomics Platform"/>
            <consortium name="The Broad Institute Genome Sequencing Center for Infectious Disease"/>
            <person name="Wu L."/>
            <person name="Ma J."/>
        </authorList>
    </citation>
    <scope>NUCLEOTIDE SEQUENCE [LARGE SCALE GENOMIC DNA]</scope>
    <source>
        <strain evidence="12">JCM 8201</strain>
    </source>
</reference>
<evidence type="ECO:0000256" key="8">
    <source>
        <dbReference type="SAM" id="MobiDB-lite"/>
    </source>
</evidence>
<dbReference type="PROSITE" id="PS52029">
    <property type="entry name" value="LD_TPASE"/>
    <property type="match status" value="1"/>
</dbReference>
<dbReference type="CDD" id="cd16913">
    <property type="entry name" value="YkuD_like"/>
    <property type="match status" value="1"/>
</dbReference>
<gene>
    <name evidence="11" type="ORF">GCM10010439_51040</name>
</gene>
<dbReference type="InterPro" id="IPR041280">
    <property type="entry name" value="Big_10"/>
</dbReference>
<dbReference type="PROSITE" id="PS51257">
    <property type="entry name" value="PROKAR_LIPOPROTEIN"/>
    <property type="match status" value="1"/>
</dbReference>
<comment type="pathway">
    <text evidence="1 7">Cell wall biogenesis; peptidoglycan biosynthesis.</text>
</comment>
<evidence type="ECO:0000256" key="7">
    <source>
        <dbReference type="PROSITE-ProRule" id="PRU01373"/>
    </source>
</evidence>
<dbReference type="InterPro" id="IPR038063">
    <property type="entry name" value="Transpep_catalytic_dom"/>
</dbReference>
<name>A0ABP6H032_9ACTN</name>
<feature type="active site" description="Proton donor/acceptor" evidence="7">
    <location>
        <position position="313"/>
    </location>
</feature>
<keyword evidence="12" id="KW-1185">Reference proteome</keyword>
<dbReference type="Pfam" id="PF03734">
    <property type="entry name" value="YkuD"/>
    <property type="match status" value="1"/>
</dbReference>
<feature type="domain" description="L,D-TPase catalytic" evidence="10">
    <location>
        <begin position="229"/>
        <end position="355"/>
    </location>
</feature>
<keyword evidence="4 7" id="KW-0573">Peptidoglycan synthesis</keyword>
<feature type="chain" id="PRO_5047004782" evidence="9">
    <location>
        <begin position="31"/>
        <end position="419"/>
    </location>
</feature>
<evidence type="ECO:0000313" key="11">
    <source>
        <dbReference type="EMBL" id="GAA2732704.1"/>
    </source>
</evidence>
<evidence type="ECO:0000256" key="2">
    <source>
        <dbReference type="ARBA" id="ARBA00022679"/>
    </source>
</evidence>
<evidence type="ECO:0000256" key="6">
    <source>
        <dbReference type="ARBA" id="ARBA00023316"/>
    </source>
</evidence>
<keyword evidence="9" id="KW-0732">Signal</keyword>
<dbReference type="Pfam" id="PF17964">
    <property type="entry name" value="Big_10"/>
    <property type="match status" value="1"/>
</dbReference>
<keyword evidence="3 7" id="KW-0133">Cell shape</keyword>
<feature type="compositionally biased region" description="Basic and acidic residues" evidence="8">
    <location>
        <begin position="410"/>
        <end position="419"/>
    </location>
</feature>
<evidence type="ECO:0000256" key="5">
    <source>
        <dbReference type="ARBA" id="ARBA00023315"/>
    </source>
</evidence>
<dbReference type="InterPro" id="IPR050979">
    <property type="entry name" value="LD-transpeptidase"/>
</dbReference>
<dbReference type="Gene3D" id="2.60.40.3710">
    <property type="match status" value="1"/>
</dbReference>
<evidence type="ECO:0000259" key="10">
    <source>
        <dbReference type="PROSITE" id="PS52029"/>
    </source>
</evidence>
<evidence type="ECO:0000256" key="9">
    <source>
        <dbReference type="SAM" id="SignalP"/>
    </source>
</evidence>
<feature type="region of interest" description="Disordered" evidence="8">
    <location>
        <begin position="388"/>
        <end position="419"/>
    </location>
</feature>